<comment type="caution">
    <text evidence="2">The sequence shown here is derived from an EMBL/GenBank/DDBJ whole genome shotgun (WGS) entry which is preliminary data.</text>
</comment>
<evidence type="ECO:0000313" key="3">
    <source>
        <dbReference type="Proteomes" id="UP000324222"/>
    </source>
</evidence>
<evidence type="ECO:0000313" key="2">
    <source>
        <dbReference type="EMBL" id="MPC07636.1"/>
    </source>
</evidence>
<accession>A0A5B7CGN6</accession>
<protein>
    <submittedName>
        <fullName evidence="2">Uncharacterized protein</fullName>
    </submittedName>
</protein>
<name>A0A5B7CGN6_PORTR</name>
<dbReference type="Proteomes" id="UP000324222">
    <property type="component" value="Unassembled WGS sequence"/>
</dbReference>
<sequence length="151" mass="16503">MACPHTAPPPCVSRAWALRSCGPVSISTLIQFFFKAMCGEGSDEADGGSGNEGRLSAQQVGSIVSSRAQEIAATSQHYSDLQQTIVLRALASLEQQRMALQGRLTEVEAEQAKARERVKEATGRLQDIKKERQKVEEEMRSLGVKDNASRR</sequence>
<dbReference type="EMBL" id="VSRR010000005">
    <property type="protein sequence ID" value="MPC07636.1"/>
    <property type="molecule type" value="Genomic_DNA"/>
</dbReference>
<feature type="region of interest" description="Disordered" evidence="1">
    <location>
        <begin position="132"/>
        <end position="151"/>
    </location>
</feature>
<proteinExistence type="predicted"/>
<reference evidence="2 3" key="1">
    <citation type="submission" date="2019-05" db="EMBL/GenBank/DDBJ databases">
        <title>Another draft genome of Portunus trituberculatus and its Hox gene families provides insights of decapod evolution.</title>
        <authorList>
            <person name="Jeong J.-H."/>
            <person name="Song I."/>
            <person name="Kim S."/>
            <person name="Choi T."/>
            <person name="Kim D."/>
            <person name="Ryu S."/>
            <person name="Kim W."/>
        </authorList>
    </citation>
    <scope>NUCLEOTIDE SEQUENCE [LARGE SCALE GENOMIC DNA]</scope>
    <source>
        <tissue evidence="2">Muscle</tissue>
    </source>
</reference>
<evidence type="ECO:0000256" key="1">
    <source>
        <dbReference type="SAM" id="MobiDB-lite"/>
    </source>
</evidence>
<dbReference type="AlphaFoldDB" id="A0A5B7CGN6"/>
<keyword evidence="3" id="KW-1185">Reference proteome</keyword>
<gene>
    <name evidence="2" type="ORF">E2C01_000201</name>
</gene>
<dbReference type="OrthoDB" id="16092at2759"/>
<organism evidence="2 3">
    <name type="scientific">Portunus trituberculatus</name>
    <name type="common">Swimming crab</name>
    <name type="synonym">Neptunus trituberculatus</name>
    <dbReference type="NCBI Taxonomy" id="210409"/>
    <lineage>
        <taxon>Eukaryota</taxon>
        <taxon>Metazoa</taxon>
        <taxon>Ecdysozoa</taxon>
        <taxon>Arthropoda</taxon>
        <taxon>Crustacea</taxon>
        <taxon>Multicrustacea</taxon>
        <taxon>Malacostraca</taxon>
        <taxon>Eumalacostraca</taxon>
        <taxon>Eucarida</taxon>
        <taxon>Decapoda</taxon>
        <taxon>Pleocyemata</taxon>
        <taxon>Brachyura</taxon>
        <taxon>Eubrachyura</taxon>
        <taxon>Portunoidea</taxon>
        <taxon>Portunidae</taxon>
        <taxon>Portuninae</taxon>
        <taxon>Portunus</taxon>
    </lineage>
</organism>